<evidence type="ECO:0000256" key="7">
    <source>
        <dbReference type="SAM" id="MobiDB-lite"/>
    </source>
</evidence>
<dbReference type="RefSeq" id="XP_013791236.1">
    <property type="nucleotide sequence ID" value="XM_013935782.2"/>
</dbReference>
<dbReference type="RefSeq" id="XP_022235005.1">
    <property type="nucleotide sequence ID" value="XM_022379297.1"/>
</dbReference>
<comment type="subcellular location">
    <subcellularLocation>
        <location evidence="1">Cell projection</location>
        <location evidence="1">Cilium</location>
    </subcellularLocation>
    <subcellularLocation>
        <location evidence="2">Cytoplasm</location>
        <location evidence="2">Cytoskeleton</location>
    </subcellularLocation>
</comment>
<name>A0ABM1BYT0_LIMPO</name>
<evidence type="ECO:0000313" key="8">
    <source>
        <dbReference type="Proteomes" id="UP000694941"/>
    </source>
</evidence>
<evidence type="ECO:0000256" key="2">
    <source>
        <dbReference type="ARBA" id="ARBA00004245"/>
    </source>
</evidence>
<feature type="region of interest" description="Disordered" evidence="7">
    <location>
        <begin position="23"/>
        <end position="42"/>
    </location>
</feature>
<keyword evidence="4" id="KW-0206">Cytoskeleton</keyword>
<evidence type="ECO:0000313" key="9">
    <source>
        <dbReference type="RefSeq" id="XP_013791236.1"/>
    </source>
</evidence>
<dbReference type="Pfam" id="PF14892">
    <property type="entry name" value="PIRC1_2"/>
    <property type="match status" value="1"/>
</dbReference>
<organism evidence="8 9">
    <name type="scientific">Limulus polyphemus</name>
    <name type="common">Atlantic horseshoe crab</name>
    <dbReference type="NCBI Taxonomy" id="6850"/>
    <lineage>
        <taxon>Eukaryota</taxon>
        <taxon>Metazoa</taxon>
        <taxon>Ecdysozoa</taxon>
        <taxon>Arthropoda</taxon>
        <taxon>Chelicerata</taxon>
        <taxon>Merostomata</taxon>
        <taxon>Xiphosura</taxon>
        <taxon>Limulidae</taxon>
        <taxon>Limulus</taxon>
    </lineage>
</organism>
<dbReference type="PANTHER" id="PTHR20899">
    <property type="entry name" value="PIERCE HOMOLOG"/>
    <property type="match status" value="1"/>
</dbReference>
<feature type="compositionally biased region" description="Basic and acidic residues" evidence="7">
    <location>
        <begin position="23"/>
        <end position="37"/>
    </location>
</feature>
<keyword evidence="3" id="KW-0963">Cytoplasm</keyword>
<evidence type="ECO:0000256" key="6">
    <source>
        <dbReference type="ARBA" id="ARBA00038014"/>
    </source>
</evidence>
<evidence type="ECO:0000256" key="3">
    <source>
        <dbReference type="ARBA" id="ARBA00022490"/>
    </source>
</evidence>
<dbReference type="GeneID" id="106475088"/>
<gene>
    <name evidence="9 10" type="primary">LOC106475088</name>
</gene>
<evidence type="ECO:0000256" key="4">
    <source>
        <dbReference type="ARBA" id="ARBA00023212"/>
    </source>
</evidence>
<dbReference type="InterPro" id="IPR026507">
    <property type="entry name" value="PIRC1/2"/>
</dbReference>
<dbReference type="Proteomes" id="UP000694941">
    <property type="component" value="Unplaced"/>
</dbReference>
<keyword evidence="8" id="KW-1185">Reference proteome</keyword>
<reference evidence="9 10" key="1">
    <citation type="submission" date="2025-05" db="UniProtKB">
        <authorList>
            <consortium name="RefSeq"/>
        </authorList>
    </citation>
    <scope>IDENTIFICATION</scope>
    <source>
        <tissue evidence="9 10">Muscle</tissue>
    </source>
</reference>
<accession>A0ABM1BYT0</accession>
<keyword evidence="5" id="KW-0966">Cell projection</keyword>
<comment type="similarity">
    <text evidence="6">Belongs to the PIERCE1 family.</text>
</comment>
<evidence type="ECO:0000256" key="1">
    <source>
        <dbReference type="ARBA" id="ARBA00004138"/>
    </source>
</evidence>
<protein>
    <submittedName>
        <fullName evidence="9 10">UPF0691 protein C9orf116-like isoform X1</fullName>
    </submittedName>
</protein>
<sequence length="127" mass="14970">MLYENCCTKDASTQTEVTLCKRARTEQNSEKETEHNSSQRTSHFYQTYNIPERFDHPDWFKGYGKKQHPLFKTTSAEYGSRPPSVHTMPVCFYAKSNKFSEVSESQEMLQNRYFTTCSHQICLDYHC</sequence>
<proteinExistence type="inferred from homology"/>
<evidence type="ECO:0000313" key="10">
    <source>
        <dbReference type="RefSeq" id="XP_022235005.1"/>
    </source>
</evidence>
<dbReference type="PANTHER" id="PTHR20899:SF1">
    <property type="entry name" value="PIERCER OF MICROTUBULE WALL 1 PROTEIN"/>
    <property type="match status" value="1"/>
</dbReference>
<evidence type="ECO:0000256" key="5">
    <source>
        <dbReference type="ARBA" id="ARBA00023273"/>
    </source>
</evidence>